<proteinExistence type="predicted"/>
<evidence type="ECO:0000313" key="2">
    <source>
        <dbReference type="Proteomes" id="UP001151518"/>
    </source>
</evidence>
<reference evidence="1" key="1">
    <citation type="submission" date="2022-07" db="EMBL/GenBank/DDBJ databases">
        <title>Phylogenomic reconstructions and comparative analyses of Kickxellomycotina fungi.</title>
        <authorList>
            <person name="Reynolds N.K."/>
            <person name="Stajich J.E."/>
            <person name="Barry K."/>
            <person name="Grigoriev I.V."/>
            <person name="Crous P."/>
            <person name="Smith M.E."/>
        </authorList>
    </citation>
    <scope>NUCLEOTIDE SEQUENCE</scope>
    <source>
        <strain evidence="1">NRRL 3115</strain>
    </source>
</reference>
<comment type="caution">
    <text evidence="1">The sequence shown here is derived from an EMBL/GenBank/DDBJ whole genome shotgun (WGS) entry which is preliminary data.</text>
</comment>
<dbReference type="OrthoDB" id="5561070at2759"/>
<dbReference type="Proteomes" id="UP001151518">
    <property type="component" value="Unassembled WGS sequence"/>
</dbReference>
<accession>A0A9W8GFL0</accession>
<protein>
    <submittedName>
        <fullName evidence="1">Uncharacterized protein</fullName>
    </submittedName>
</protein>
<sequence>MPLTAVKDDQQLNMNILQLSSDATQISRAQRVSRRAALSKVGRSLVPRKGDTGRKRLSSVHIGYSSNLDAIGEISGFEGYLSDASENASLPPNRNNTVHGGFIHEDCQNVRRYLNTRIADAPGWTADPATLARNQITLEDRFISIGSSGSGNTSSRGCSTGTNRQSWTMLGRRLSLKSTIVGGALTRSKAPDTTPTSQTSEQILHSLQRANGMQPPSTRRRTSWFGSIKQRVKSHRSKHDNDAETMPIAIEFDNNYEDCSGIGNFNNRLDYDAELAEDLVTNRESRRFSYSVPCYPRLRSQPSLCSSNRDTADGSPRCNRDDVAFVPDTDNIDGAHFPASTPPRGQQSWTVRKPQFMLPYKPGTAGNAPYRVLSG</sequence>
<name>A0A9W8GFL0_9FUNG</name>
<evidence type="ECO:0000313" key="1">
    <source>
        <dbReference type="EMBL" id="KAJ2681134.1"/>
    </source>
</evidence>
<gene>
    <name evidence="1" type="ORF">GGI25_000089</name>
</gene>
<dbReference type="EMBL" id="JANBTW010000001">
    <property type="protein sequence ID" value="KAJ2681134.1"/>
    <property type="molecule type" value="Genomic_DNA"/>
</dbReference>
<dbReference type="AlphaFoldDB" id="A0A9W8GFL0"/>
<organism evidence="1 2">
    <name type="scientific">Coemansia spiralis</name>
    <dbReference type="NCBI Taxonomy" id="417178"/>
    <lineage>
        <taxon>Eukaryota</taxon>
        <taxon>Fungi</taxon>
        <taxon>Fungi incertae sedis</taxon>
        <taxon>Zoopagomycota</taxon>
        <taxon>Kickxellomycotina</taxon>
        <taxon>Kickxellomycetes</taxon>
        <taxon>Kickxellales</taxon>
        <taxon>Kickxellaceae</taxon>
        <taxon>Coemansia</taxon>
    </lineage>
</organism>